<dbReference type="SUPFAM" id="SSF74650">
    <property type="entry name" value="Galactose mutarotase-like"/>
    <property type="match status" value="1"/>
</dbReference>
<feature type="non-terminal residue" evidence="1">
    <location>
        <position position="140"/>
    </location>
</feature>
<dbReference type="GO" id="GO:0005975">
    <property type="term" value="P:carbohydrate metabolic process"/>
    <property type="evidence" value="ECO:0007669"/>
    <property type="project" value="InterPro"/>
</dbReference>
<dbReference type="GO" id="GO:0030246">
    <property type="term" value="F:carbohydrate binding"/>
    <property type="evidence" value="ECO:0007669"/>
    <property type="project" value="InterPro"/>
</dbReference>
<gene>
    <name evidence="1" type="ORF">DWX04_21605</name>
</gene>
<accession>A0A412Q8R6</accession>
<name>A0A412Q8R6_PHOVU</name>
<evidence type="ECO:0000313" key="2">
    <source>
        <dbReference type="Proteomes" id="UP000283833"/>
    </source>
</evidence>
<protein>
    <submittedName>
        <fullName evidence="1">Uncharacterized protein</fullName>
    </submittedName>
</protein>
<dbReference type="EMBL" id="QRXI01000051">
    <property type="protein sequence ID" value="RGT86234.1"/>
    <property type="molecule type" value="Genomic_DNA"/>
</dbReference>
<reference evidence="1 2" key="1">
    <citation type="submission" date="2018-08" db="EMBL/GenBank/DDBJ databases">
        <title>A genome reference for cultivated species of the human gut microbiota.</title>
        <authorList>
            <person name="Zou Y."/>
            <person name="Xue W."/>
            <person name="Luo G."/>
        </authorList>
    </citation>
    <scope>NUCLEOTIDE SEQUENCE [LARGE SCALE GENOMIC DNA]</scope>
    <source>
        <strain evidence="1 2">AF18-14</strain>
    </source>
</reference>
<dbReference type="AlphaFoldDB" id="A0A412Q8R6"/>
<evidence type="ECO:0000313" key="1">
    <source>
        <dbReference type="EMBL" id="RGT86234.1"/>
    </source>
</evidence>
<comment type="caution">
    <text evidence="1">The sequence shown here is derived from an EMBL/GenBank/DDBJ whole genome shotgun (WGS) entry which is preliminary data.</text>
</comment>
<organism evidence="1 2">
    <name type="scientific">Phocaeicola vulgatus</name>
    <name type="common">Bacteroides vulgatus</name>
    <dbReference type="NCBI Taxonomy" id="821"/>
    <lineage>
        <taxon>Bacteria</taxon>
        <taxon>Pseudomonadati</taxon>
        <taxon>Bacteroidota</taxon>
        <taxon>Bacteroidia</taxon>
        <taxon>Bacteroidales</taxon>
        <taxon>Bacteroidaceae</taxon>
        <taxon>Phocaeicola</taxon>
    </lineage>
</organism>
<sequence length="140" mass="16028">MKRELIFTFCCLLTTLVWSQEYQRTETGIKASIFGKKIDVEVQWFNANSLRVLKMPHGQSVDKKSLSVIARPEKTALKVSTSEDGNIVMKSRLLTVKLDTKTGVLIYETRNGMPLLKELENGKRLRYSILSPIFHSYIFA</sequence>
<dbReference type="GO" id="GO:0003824">
    <property type="term" value="F:catalytic activity"/>
    <property type="evidence" value="ECO:0007669"/>
    <property type="project" value="InterPro"/>
</dbReference>
<dbReference type="Gene3D" id="2.60.40.1760">
    <property type="entry name" value="glycosyl hydrolase (family 31)"/>
    <property type="match status" value="1"/>
</dbReference>
<dbReference type="Proteomes" id="UP000283833">
    <property type="component" value="Unassembled WGS sequence"/>
</dbReference>
<dbReference type="InterPro" id="IPR011013">
    <property type="entry name" value="Gal_mutarotase_sf_dom"/>
</dbReference>
<proteinExistence type="predicted"/>